<reference evidence="2" key="1">
    <citation type="journal article" date="2014" name="Int. J. Syst. Evol. Microbiol.">
        <title>Complete genome sequence of Corynebacterium casei LMG S-19264T (=DSM 44701T), isolated from a smear-ripened cheese.</title>
        <authorList>
            <consortium name="US DOE Joint Genome Institute (JGI-PGF)"/>
            <person name="Walter F."/>
            <person name="Albersmeier A."/>
            <person name="Kalinowski J."/>
            <person name="Ruckert C."/>
        </authorList>
    </citation>
    <scope>NUCLEOTIDE SEQUENCE</scope>
    <source>
        <strain evidence="2">JCM 13919</strain>
    </source>
</reference>
<comment type="caution">
    <text evidence="2">The sequence shown here is derived from an EMBL/GenBank/DDBJ whole genome shotgun (WGS) entry which is preliminary data.</text>
</comment>
<dbReference type="Proteomes" id="UP000630149">
    <property type="component" value="Unassembled WGS sequence"/>
</dbReference>
<dbReference type="InterPro" id="IPR003812">
    <property type="entry name" value="Fido"/>
</dbReference>
<dbReference type="Gene3D" id="1.10.3290.10">
    <property type="entry name" value="Fido-like domain"/>
    <property type="match status" value="1"/>
</dbReference>
<dbReference type="EMBL" id="BMOB01000003">
    <property type="protein sequence ID" value="GGI82293.1"/>
    <property type="molecule type" value="Genomic_DNA"/>
</dbReference>
<proteinExistence type="predicted"/>
<dbReference type="InterPro" id="IPR036597">
    <property type="entry name" value="Fido-like_dom_sf"/>
</dbReference>
<accession>A0A917JU69</accession>
<protein>
    <recommendedName>
        <fullName evidence="1">Fido domain-containing protein</fullName>
    </recommendedName>
</protein>
<evidence type="ECO:0000313" key="3">
    <source>
        <dbReference type="Proteomes" id="UP000630149"/>
    </source>
</evidence>
<organism evidence="2 3">
    <name type="scientific">Legionella impletisoli</name>
    <dbReference type="NCBI Taxonomy" id="343510"/>
    <lineage>
        <taxon>Bacteria</taxon>
        <taxon>Pseudomonadati</taxon>
        <taxon>Pseudomonadota</taxon>
        <taxon>Gammaproteobacteria</taxon>
        <taxon>Legionellales</taxon>
        <taxon>Legionellaceae</taxon>
        <taxon>Legionella</taxon>
    </lineage>
</organism>
<name>A0A917JU69_9GAMM</name>
<sequence length="442" mass="50678">MIRNCSFWCRAGKSTDIASASKQLLELVSPEVDQLNLELARDFLDDHQTVDLNFYLTRDDEPSKTTLWHCITSKDLALIDKVLNHPSLKDKPVKHWVYIFHCFVDVLTHPEIMERLVKFCKTKIPPVESVMNLMDTLERIFPNKMAERLTPRELFSEHFCDFPPQELWRLFVDAVLQKKENGWLNYESREPGSIEGMVRAFSFLRESISQSLSPDLIRRLHARCSAHFIDKTPGRFRDGAGVNFGLGYGHNTSMSGLIEVIEEHTPNSTYKVRKGRLGMVITASAQSSLQIKQQVEKIIRDYHEALAGCASPTEKIKNIIDLVVNLERTHPFSDCNCRTICIMILNRELIRNGLCPVILENPNCFEGYSRKELVDEVIKGMITFHQVKEGYGYHLGVTTDGIKLLLLSPFYTKCKAAYEYLDKYAETALGQSLEDETLTFYL</sequence>
<evidence type="ECO:0000313" key="2">
    <source>
        <dbReference type="EMBL" id="GGI82293.1"/>
    </source>
</evidence>
<evidence type="ECO:0000259" key="1">
    <source>
        <dbReference type="PROSITE" id="PS51459"/>
    </source>
</evidence>
<dbReference type="RefSeq" id="WP_165481107.1">
    <property type="nucleotide sequence ID" value="NZ_BMOB01000003.1"/>
</dbReference>
<keyword evidence="3" id="KW-1185">Reference proteome</keyword>
<reference evidence="2" key="2">
    <citation type="submission" date="2020-09" db="EMBL/GenBank/DDBJ databases">
        <authorList>
            <person name="Sun Q."/>
            <person name="Ohkuma M."/>
        </authorList>
    </citation>
    <scope>NUCLEOTIDE SEQUENCE</scope>
    <source>
        <strain evidence="2">JCM 13919</strain>
    </source>
</reference>
<gene>
    <name evidence="2" type="ORF">GCM10007966_08540</name>
</gene>
<dbReference type="PROSITE" id="PS51459">
    <property type="entry name" value="FIDO"/>
    <property type="match status" value="1"/>
</dbReference>
<dbReference type="SUPFAM" id="SSF140931">
    <property type="entry name" value="Fic-like"/>
    <property type="match status" value="1"/>
</dbReference>
<dbReference type="AlphaFoldDB" id="A0A917JU69"/>
<feature type="domain" description="Fido" evidence="1">
    <location>
        <begin position="212"/>
        <end position="396"/>
    </location>
</feature>